<accession>D1AZ33</accession>
<dbReference type="HOGENOM" id="CLU_136117_1_0_7"/>
<evidence type="ECO:0008006" key="3">
    <source>
        <dbReference type="Google" id="ProtNLM"/>
    </source>
</evidence>
<gene>
    <name evidence="1" type="ordered locus">Sdel_0133</name>
</gene>
<dbReference type="STRING" id="525898.Sdel_0133"/>
<name>D1AZ33_SULD5</name>
<dbReference type="AlphaFoldDB" id="D1AZ33"/>
<reference evidence="2" key="1">
    <citation type="submission" date="2009-11" db="EMBL/GenBank/DDBJ databases">
        <title>The complete genome of Sulfurospirillum deleyianum DSM 6946.</title>
        <authorList>
            <consortium name="US DOE Joint Genome Institute (JGI-PGF)"/>
            <person name="Lucas S."/>
            <person name="Copeland A."/>
            <person name="Lapidus A."/>
            <person name="Glavina del Rio T."/>
            <person name="Dalin E."/>
            <person name="Tice H."/>
            <person name="Bruce D."/>
            <person name="Goodwin L."/>
            <person name="Pitluck S."/>
            <person name="Kyrpides N."/>
            <person name="Mavromatis K."/>
            <person name="Ivanova N."/>
            <person name="Ovchinnikova G."/>
            <person name="Munk A.C."/>
            <person name="Lu M."/>
            <person name="Brettin T."/>
            <person name="Detter J.C."/>
            <person name="Han C."/>
            <person name="Tapia R."/>
            <person name="Larimer F."/>
            <person name="Land M."/>
            <person name="Hauser L."/>
            <person name="Markowitz V."/>
            <person name="Cheng J.F."/>
            <person name="Hugenholtz P."/>
            <person name="Woyke T."/>
            <person name="Wu D."/>
            <person name="Aumann P."/>
            <person name="Schneider S."/>
            <person name="Lang E."/>
            <person name="Spring S."/>
            <person name="Klenk H.P."/>
            <person name="Eisen J.A."/>
        </authorList>
    </citation>
    <scope>NUCLEOTIDE SEQUENCE [LARGE SCALE GENOMIC DNA]</scope>
    <source>
        <strain evidence="2">ATCC 51133 / DSM 6946 / 5175</strain>
    </source>
</reference>
<dbReference type="RefSeq" id="WP_012855937.1">
    <property type="nucleotide sequence ID" value="NC_013512.1"/>
</dbReference>
<dbReference type="PROSITE" id="PS51257">
    <property type="entry name" value="PROKAR_LIPOPROTEIN"/>
    <property type="match status" value="1"/>
</dbReference>
<dbReference type="OrthoDB" id="5373103at2"/>
<dbReference type="EMBL" id="CP001816">
    <property type="protein sequence ID" value="ACZ11171.1"/>
    <property type="molecule type" value="Genomic_DNA"/>
</dbReference>
<protein>
    <recommendedName>
        <fullName evidence="3">Lipoprotein</fullName>
    </recommendedName>
</protein>
<proteinExistence type="predicted"/>
<dbReference type="Proteomes" id="UP000002222">
    <property type="component" value="Chromosome"/>
</dbReference>
<reference evidence="1 2" key="2">
    <citation type="journal article" date="2010" name="Stand. Genomic Sci.">
        <title>Complete genome sequence of Sulfurospirillum deleyianum type strain (5175).</title>
        <authorList>
            <person name="Sikorski J."/>
            <person name="Lapidus A."/>
            <person name="Copeland A."/>
            <person name="Glavina Del Rio T."/>
            <person name="Nolan M."/>
            <person name="Lucas S."/>
            <person name="Chen F."/>
            <person name="Tice H."/>
            <person name="Cheng J.F."/>
            <person name="Saunders E."/>
            <person name="Bruce D."/>
            <person name="Goodwin L."/>
            <person name="Pitluck S."/>
            <person name="Ovchinnikova G."/>
            <person name="Pati A."/>
            <person name="Ivanova N."/>
            <person name="Mavromatis K."/>
            <person name="Chen A."/>
            <person name="Palaniappan K."/>
            <person name="Chain P."/>
            <person name="Land M."/>
            <person name="Hauser L."/>
            <person name="Chang Y.J."/>
            <person name="Jeffries C.D."/>
            <person name="Brettin T."/>
            <person name="Detter J.C."/>
            <person name="Han C."/>
            <person name="Rohde M."/>
            <person name="Lang E."/>
            <person name="Spring S."/>
            <person name="Goker M."/>
            <person name="Bristow J."/>
            <person name="Eisen J.A."/>
            <person name="Markowitz V."/>
            <person name="Hugenholtz P."/>
            <person name="Kyrpides N.C."/>
            <person name="Klenk H.P."/>
        </authorList>
    </citation>
    <scope>NUCLEOTIDE SEQUENCE [LARGE SCALE GENOMIC DNA]</scope>
    <source>
        <strain evidence="2">ATCC 51133 / DSM 6946 / 5175</strain>
    </source>
</reference>
<evidence type="ECO:0000313" key="2">
    <source>
        <dbReference type="Proteomes" id="UP000002222"/>
    </source>
</evidence>
<sequence length="161" mass="18582" precursor="true">MKWFLHVSITLLLFILSGCAVKKEITRSEAYIITIKNKQIALSDTGFINHGNHYDSIQIFSAGNVLFHLEMMGNYICLDGQCLDKLAFNHHFFQAEHYPELIEDIMAQKPIYHGKFLRQTPQGFEQELTFEGSHILYKVENAHSSFKDTQNGILIRLRPLP</sequence>
<evidence type="ECO:0000313" key="1">
    <source>
        <dbReference type="EMBL" id="ACZ11171.1"/>
    </source>
</evidence>
<dbReference type="KEGG" id="sdl:Sdel_0133"/>
<dbReference type="eggNOG" id="ENOG502ZYK6">
    <property type="taxonomic scope" value="Bacteria"/>
</dbReference>
<keyword evidence="2" id="KW-1185">Reference proteome</keyword>
<organism evidence="1 2">
    <name type="scientific">Sulfurospirillum deleyianum (strain ATCC 51133 / DSM 6946 / 5175)</name>
    <dbReference type="NCBI Taxonomy" id="525898"/>
    <lineage>
        <taxon>Bacteria</taxon>
        <taxon>Pseudomonadati</taxon>
        <taxon>Campylobacterota</taxon>
        <taxon>Epsilonproteobacteria</taxon>
        <taxon>Campylobacterales</taxon>
        <taxon>Sulfurospirillaceae</taxon>
        <taxon>Sulfurospirillum</taxon>
    </lineage>
</organism>